<accession>A0A1F5FUX5</accession>
<evidence type="ECO:0000259" key="1">
    <source>
        <dbReference type="Pfam" id="PF00557"/>
    </source>
</evidence>
<protein>
    <recommendedName>
        <fullName evidence="1">Peptidase M24 domain-containing protein</fullName>
    </recommendedName>
</protein>
<dbReference type="Pfam" id="PF00557">
    <property type="entry name" value="Peptidase_M24"/>
    <property type="match status" value="1"/>
</dbReference>
<dbReference type="InterPro" id="IPR036005">
    <property type="entry name" value="Creatinase/aminopeptidase-like"/>
</dbReference>
<reference evidence="2 3" key="1">
    <citation type="journal article" date="2016" name="Nat. Commun.">
        <title>Thousands of microbial genomes shed light on interconnected biogeochemical processes in an aquifer system.</title>
        <authorList>
            <person name="Anantharaman K."/>
            <person name="Brown C.T."/>
            <person name="Hug L.A."/>
            <person name="Sharon I."/>
            <person name="Castelle C.J."/>
            <person name="Probst A.J."/>
            <person name="Thomas B.C."/>
            <person name="Singh A."/>
            <person name="Wilkins M.J."/>
            <person name="Karaoz U."/>
            <person name="Brodie E.L."/>
            <person name="Williams K.H."/>
            <person name="Hubbard S.S."/>
            <person name="Banfield J.F."/>
        </authorList>
    </citation>
    <scope>NUCLEOTIDE SEQUENCE [LARGE SCALE GENOMIC DNA]</scope>
</reference>
<dbReference type="AlphaFoldDB" id="A0A1F5FUX5"/>
<evidence type="ECO:0000313" key="2">
    <source>
        <dbReference type="EMBL" id="OGD83416.1"/>
    </source>
</evidence>
<gene>
    <name evidence="2" type="ORF">A2165_02395</name>
</gene>
<dbReference type="EMBL" id="MFAU01000048">
    <property type="protein sequence ID" value="OGD83416.1"/>
    <property type="molecule type" value="Genomic_DNA"/>
</dbReference>
<dbReference type="Gene3D" id="3.90.230.10">
    <property type="entry name" value="Creatinase/methionine aminopeptidase superfamily"/>
    <property type="match status" value="1"/>
</dbReference>
<name>A0A1F5FUX5_9BACT</name>
<dbReference type="InterPro" id="IPR000994">
    <property type="entry name" value="Pept_M24"/>
</dbReference>
<proteinExistence type="predicted"/>
<comment type="caution">
    <text evidence="2">The sequence shown here is derived from an EMBL/GenBank/DDBJ whole genome shotgun (WGS) entry which is preliminary data.</text>
</comment>
<evidence type="ECO:0000313" key="3">
    <source>
        <dbReference type="Proteomes" id="UP000179252"/>
    </source>
</evidence>
<dbReference type="SUPFAM" id="SSF55920">
    <property type="entry name" value="Creatinase/aminopeptidase"/>
    <property type="match status" value="1"/>
</dbReference>
<feature type="domain" description="Peptidase M24" evidence="1">
    <location>
        <begin position="104"/>
        <end position="266"/>
    </location>
</feature>
<dbReference type="Proteomes" id="UP000179252">
    <property type="component" value="Unassembled WGS sequence"/>
</dbReference>
<sequence length="293" mass="34244">MPSPSNLDIYKRVRLITKETLKNALQKVLKSTKSISESDLKNAWLKELRKNKSIFPNGWYVPPPNGVVILFATDKKPQRTLFRSLRFKEYFARKNIFLDKNKGIIVAYASPVHKQTGIIGDFGLTLYFGKSKAVMNHFKKVLKIQHQIYRYAKVGMTFTELYRHADNLFNKSKLSNDWWVNVTDQSGRNFGHTIPATEKKWSNNELHKIHYSKSWKQVADLESERRIFVSPMENFKIKNGVVFSIEPRLKSIGRNDLPMVWFHTVVVVGHNGRKEFLTDFSDLFNLVHMDYMK</sequence>
<organism evidence="2 3">
    <name type="scientific">Candidatus Curtissbacteria bacterium RBG_13_40_7</name>
    <dbReference type="NCBI Taxonomy" id="1797706"/>
    <lineage>
        <taxon>Bacteria</taxon>
        <taxon>Candidatus Curtissiibacteriota</taxon>
    </lineage>
</organism>